<name>A0ABP0YB09_9ROSI</name>
<sequence length="114" mass="12931">MDIWVHFRGYSGGSRFPGPETTNAIEGSNLNWTFEALTPRNKAGSANSESEYNFSIVFVFYTIRCFRFFVEATILIQKLLGDSIVILLYISHSLTRLTFYVANDVKGLKTVYGE</sequence>
<accession>A0ABP0YB09</accession>
<dbReference type="EMBL" id="OZ021737">
    <property type="protein sequence ID" value="CAK9316870.1"/>
    <property type="molecule type" value="Genomic_DNA"/>
</dbReference>
<organism evidence="1 2">
    <name type="scientific">Citrullus colocynthis</name>
    <name type="common">colocynth</name>
    <dbReference type="NCBI Taxonomy" id="252529"/>
    <lineage>
        <taxon>Eukaryota</taxon>
        <taxon>Viridiplantae</taxon>
        <taxon>Streptophyta</taxon>
        <taxon>Embryophyta</taxon>
        <taxon>Tracheophyta</taxon>
        <taxon>Spermatophyta</taxon>
        <taxon>Magnoliopsida</taxon>
        <taxon>eudicotyledons</taxon>
        <taxon>Gunneridae</taxon>
        <taxon>Pentapetalae</taxon>
        <taxon>rosids</taxon>
        <taxon>fabids</taxon>
        <taxon>Cucurbitales</taxon>
        <taxon>Cucurbitaceae</taxon>
        <taxon>Benincaseae</taxon>
        <taxon>Citrullus</taxon>
    </lineage>
</organism>
<evidence type="ECO:0000313" key="1">
    <source>
        <dbReference type="EMBL" id="CAK9316870.1"/>
    </source>
</evidence>
<dbReference type="Proteomes" id="UP001642487">
    <property type="component" value="Chromosome 3"/>
</dbReference>
<keyword evidence="2" id="KW-1185">Reference proteome</keyword>
<protein>
    <submittedName>
        <fullName evidence="1">Uncharacterized protein</fullName>
    </submittedName>
</protein>
<gene>
    <name evidence="1" type="ORF">CITCOLO1_LOCUS8749</name>
</gene>
<proteinExistence type="predicted"/>
<reference evidence="1 2" key="1">
    <citation type="submission" date="2024-03" db="EMBL/GenBank/DDBJ databases">
        <authorList>
            <person name="Gkanogiannis A."/>
            <person name="Becerra Lopez-Lavalle L."/>
        </authorList>
    </citation>
    <scope>NUCLEOTIDE SEQUENCE [LARGE SCALE GENOMIC DNA]</scope>
</reference>
<evidence type="ECO:0000313" key="2">
    <source>
        <dbReference type="Proteomes" id="UP001642487"/>
    </source>
</evidence>